<dbReference type="InterPro" id="IPR029063">
    <property type="entry name" value="SAM-dependent_MTases_sf"/>
</dbReference>
<dbReference type="InterPro" id="IPR007848">
    <property type="entry name" value="Small_mtfrase_dom"/>
</dbReference>
<evidence type="ECO:0000259" key="3">
    <source>
        <dbReference type="Pfam" id="PF05175"/>
    </source>
</evidence>
<keyword evidence="1 4" id="KW-0489">Methyltransferase</keyword>
<keyword evidence="6" id="KW-1185">Reference proteome</keyword>
<dbReference type="EMBL" id="CP146598">
    <property type="protein sequence ID" value="WWY04174.1"/>
    <property type="molecule type" value="Genomic_DNA"/>
</dbReference>
<dbReference type="InterPro" id="IPR050320">
    <property type="entry name" value="N5-glutamine_MTase"/>
</dbReference>
<name>A0A9X4E2I1_9NEIS</name>
<dbReference type="Gene3D" id="3.40.50.150">
    <property type="entry name" value="Vaccinia Virus protein VP39"/>
    <property type="match status" value="1"/>
</dbReference>
<evidence type="ECO:0000256" key="2">
    <source>
        <dbReference type="ARBA" id="ARBA00022691"/>
    </source>
</evidence>
<keyword evidence="2" id="KW-0949">S-adenosyl-L-methionine</keyword>
<dbReference type="CDD" id="cd02440">
    <property type="entry name" value="AdoMet_MTases"/>
    <property type="match status" value="1"/>
</dbReference>
<dbReference type="GO" id="GO:0032259">
    <property type="term" value="P:methylation"/>
    <property type="evidence" value="ECO:0007669"/>
    <property type="project" value="UniProtKB-KW"/>
</dbReference>
<dbReference type="AlphaFoldDB" id="A0A9X4E2I1"/>
<dbReference type="EMBL" id="JAPQFL010000006">
    <property type="protein sequence ID" value="MDD9328387.1"/>
    <property type="molecule type" value="Genomic_DNA"/>
</dbReference>
<dbReference type="PANTHER" id="PTHR18895:SF74">
    <property type="entry name" value="MTRF1L RELEASE FACTOR GLUTAMINE METHYLTRANSFERASE"/>
    <property type="match status" value="1"/>
</dbReference>
<dbReference type="Proteomes" id="UP001149607">
    <property type="component" value="Chromosome"/>
</dbReference>
<dbReference type="SUPFAM" id="SSF53335">
    <property type="entry name" value="S-adenosyl-L-methionine-dependent methyltransferases"/>
    <property type="match status" value="1"/>
</dbReference>
<dbReference type="Pfam" id="PF05175">
    <property type="entry name" value="MTS"/>
    <property type="match status" value="1"/>
</dbReference>
<evidence type="ECO:0000313" key="6">
    <source>
        <dbReference type="Proteomes" id="UP001149607"/>
    </source>
</evidence>
<accession>A0A9X4E2I1</accession>
<evidence type="ECO:0000313" key="5">
    <source>
        <dbReference type="EMBL" id="WWY04174.1"/>
    </source>
</evidence>
<dbReference type="InterPro" id="IPR002052">
    <property type="entry name" value="DNA_methylase_N6_adenine_CS"/>
</dbReference>
<keyword evidence="1 4" id="KW-0808">Transferase</keyword>
<reference evidence="4" key="1">
    <citation type="submission" date="2022-10" db="EMBL/GenBank/DDBJ databases">
        <authorList>
            <person name="Boutroux M."/>
        </authorList>
    </citation>
    <scope>NUCLEOTIDE SEQUENCE</scope>
    <source>
        <strain evidence="4">51.81</strain>
    </source>
</reference>
<dbReference type="PROSITE" id="PS00092">
    <property type="entry name" value="N6_MTASE"/>
    <property type="match status" value="1"/>
</dbReference>
<feature type="domain" description="Methyltransferase small" evidence="3">
    <location>
        <begin position="195"/>
        <end position="309"/>
    </location>
</feature>
<evidence type="ECO:0000256" key="1">
    <source>
        <dbReference type="ARBA" id="ARBA00022603"/>
    </source>
</evidence>
<protein>
    <submittedName>
        <fullName evidence="4">Class I SAM-dependent methyltransferase</fullName>
    </submittedName>
</protein>
<dbReference type="RefSeq" id="WP_274585577.1">
    <property type="nucleotide sequence ID" value="NZ_CP146598.1"/>
</dbReference>
<organism evidence="4">
    <name type="scientific">Neisseria leonii</name>
    <dbReference type="NCBI Taxonomy" id="2995413"/>
    <lineage>
        <taxon>Bacteria</taxon>
        <taxon>Pseudomonadati</taxon>
        <taxon>Pseudomonadota</taxon>
        <taxon>Betaproteobacteria</taxon>
        <taxon>Neisseriales</taxon>
        <taxon>Neisseriaceae</taxon>
        <taxon>Neisseria</taxon>
    </lineage>
</organism>
<dbReference type="GO" id="GO:0003676">
    <property type="term" value="F:nucleic acid binding"/>
    <property type="evidence" value="ECO:0007669"/>
    <property type="project" value="InterPro"/>
</dbReference>
<evidence type="ECO:0000313" key="4">
    <source>
        <dbReference type="EMBL" id="MDD9328387.1"/>
    </source>
</evidence>
<reference evidence="5" key="2">
    <citation type="submission" date="2024-02" db="EMBL/GenBank/DDBJ databases">
        <title>Neisseria leonii sp. nov.</title>
        <authorList>
            <person name="Boutroux M."/>
            <person name="Favre-Rochex S."/>
            <person name="Gorgette O."/>
            <person name="Touak G."/>
            <person name="Muhle E."/>
            <person name="Chesneau O."/>
            <person name="Clermont D."/>
            <person name="Rahi P."/>
        </authorList>
    </citation>
    <scope>NUCLEOTIDE SEQUENCE</scope>
    <source>
        <strain evidence="5">51.81</strain>
    </source>
</reference>
<dbReference type="PANTHER" id="PTHR18895">
    <property type="entry name" value="HEMK METHYLTRANSFERASE"/>
    <property type="match status" value="1"/>
</dbReference>
<proteinExistence type="predicted"/>
<gene>
    <name evidence="4" type="ORF">ORY91_001811</name>
    <name evidence="5" type="ORF">V9W64_03345</name>
</gene>
<dbReference type="GO" id="GO:0036009">
    <property type="term" value="F:protein-glutamine N-methyltransferase activity"/>
    <property type="evidence" value="ECO:0007669"/>
    <property type="project" value="TreeGrafter"/>
</dbReference>
<sequence length="379" mass="41398">MQPITTSRTPVMFWHTESSQKPPRHAVFADRLSAGALLKAARDHTATVWTGDFHQAKQVLAALKKRVRSPAKPPAATATDIQTAFHRHRLRQAQQSRLINMLAVEILPDFRLCLPRAPDVRAALTDVFASPNREPFLLPLNQLLGFIGAHEWHKKGVFVDALNARIHVPFGVFSPLRGEYLALAADAPLPGGVQTAFDIGTGSGVLAAVLAKRGVARISATDNNPRAIACARANFARLGLNRITLLQTDLFPDGRADLIVCNPPWLPAKPTSAVETALYDPDSAMLRAFLKQAAQHLNPNGEIWLIMSDLAEHLGLRAPDELNRLFQAAGFSVKGRLNARPTHAKAAAADDPLAFARRRETTTLYRLQPVSPFQPPEAV</sequence>